<feature type="compositionally biased region" description="Low complexity" evidence="1">
    <location>
        <begin position="351"/>
        <end position="360"/>
    </location>
</feature>
<dbReference type="PANTHER" id="PTHR28164:SF1">
    <property type="entry name" value="PROTEIN STB3"/>
    <property type="match status" value="1"/>
</dbReference>
<feature type="region of interest" description="Disordered" evidence="1">
    <location>
        <begin position="114"/>
        <end position="194"/>
    </location>
</feature>
<evidence type="ECO:0000256" key="1">
    <source>
        <dbReference type="SAM" id="MobiDB-lite"/>
    </source>
</evidence>
<dbReference type="Proteomes" id="UP001623330">
    <property type="component" value="Unassembled WGS sequence"/>
</dbReference>
<name>A0ABR4NT16_9SACH</name>
<protein>
    <submittedName>
        <fullName evidence="2">Protein STB3</fullName>
    </submittedName>
</protein>
<evidence type="ECO:0000313" key="2">
    <source>
        <dbReference type="EMBL" id="KAL3231612.1"/>
    </source>
</evidence>
<organism evidence="2 3">
    <name type="scientific">Nakaseomyces bracarensis</name>
    <dbReference type="NCBI Taxonomy" id="273131"/>
    <lineage>
        <taxon>Eukaryota</taxon>
        <taxon>Fungi</taxon>
        <taxon>Dikarya</taxon>
        <taxon>Ascomycota</taxon>
        <taxon>Saccharomycotina</taxon>
        <taxon>Saccharomycetes</taxon>
        <taxon>Saccharomycetales</taxon>
        <taxon>Saccharomycetaceae</taxon>
        <taxon>Nakaseomyces</taxon>
    </lineage>
</organism>
<feature type="compositionally biased region" description="Polar residues" evidence="1">
    <location>
        <begin position="310"/>
        <end position="329"/>
    </location>
</feature>
<dbReference type="InterPro" id="IPR018818">
    <property type="entry name" value="Stb3"/>
</dbReference>
<proteinExistence type="predicted"/>
<evidence type="ECO:0000313" key="3">
    <source>
        <dbReference type="Proteomes" id="UP001623330"/>
    </source>
</evidence>
<dbReference type="PANTHER" id="PTHR28164">
    <property type="entry name" value="PROTEIN STB3"/>
    <property type="match status" value="1"/>
</dbReference>
<feature type="compositionally biased region" description="Polar residues" evidence="1">
    <location>
        <begin position="221"/>
        <end position="238"/>
    </location>
</feature>
<feature type="compositionally biased region" description="Basic and acidic residues" evidence="1">
    <location>
        <begin position="162"/>
        <end position="176"/>
    </location>
</feature>
<feature type="region of interest" description="Disordered" evidence="1">
    <location>
        <begin position="219"/>
        <end position="239"/>
    </location>
</feature>
<sequence>MTVSSEKPLSTSSPEAMAAASMVTPQLLSNLLINRGPLAVRHITNALFKEIPDFQKLSSSKQRRLIMAVMESGDRQNHIIFEKIGWGQWTAKVVPPHNFDELLKITNINNAKIKDMVAQESQRRRNSKKERSPSSSEYSNEPVKEHSNEQSHVTSNLPHIEPSPEHPNEPSNEHSSDNSNISSGKLSPKSEPATRATVYIDENALASDDEEEDHRDLLFTDSKSNQMNGNETNGNTPLNLDRRKSTILVSDSSPEANLEFELLAQKVRPIIKGRRRSSVKAHSPFVIKPNNGSHLDASVFRHSNNSTSAIIHSTNNSTSHSPVNPITNGSKDKIDLDTLPSSEPTSRRASRLSSSKESSIRSTLFPNKNYRWISKNPGIVNSTSNLNKQTSDTLKVSHYDIANVDNVLNDHHSDTDEEDWASIGAASLRRNSALASTISLENCSPSPNSDENINVIHVKPNEISTPPHKRGEDKSAAYLLMSLKS</sequence>
<dbReference type="EMBL" id="JBEVYD010000006">
    <property type="protein sequence ID" value="KAL3231612.1"/>
    <property type="molecule type" value="Genomic_DNA"/>
</dbReference>
<feature type="compositionally biased region" description="Basic and acidic residues" evidence="1">
    <location>
        <begin position="114"/>
        <end position="123"/>
    </location>
</feature>
<dbReference type="Pfam" id="PF10330">
    <property type="entry name" value="Stb3"/>
    <property type="match status" value="1"/>
</dbReference>
<keyword evidence="3" id="KW-1185">Reference proteome</keyword>
<accession>A0ABR4NT16</accession>
<gene>
    <name evidence="2" type="ORF">RNJ44_00147</name>
</gene>
<reference evidence="2 3" key="1">
    <citation type="submission" date="2024-05" db="EMBL/GenBank/DDBJ databases">
        <title>Long read based assembly of the Candida bracarensis genome reveals expanded adhesin content.</title>
        <authorList>
            <person name="Marcet-Houben M."/>
            <person name="Ksiezopolska E."/>
            <person name="Gabaldon T."/>
        </authorList>
    </citation>
    <scope>NUCLEOTIDE SEQUENCE [LARGE SCALE GENOMIC DNA]</scope>
    <source>
        <strain evidence="2 3">CBM6</strain>
    </source>
</reference>
<comment type="caution">
    <text evidence="2">The sequence shown here is derived from an EMBL/GenBank/DDBJ whole genome shotgun (WGS) entry which is preliminary data.</text>
</comment>
<feature type="region of interest" description="Disordered" evidence="1">
    <location>
        <begin position="310"/>
        <end position="360"/>
    </location>
</feature>